<keyword evidence="1" id="KW-1133">Transmembrane helix</keyword>
<evidence type="ECO:0000313" key="3">
    <source>
        <dbReference type="EMBL" id="GMQ30646.1"/>
    </source>
</evidence>
<dbReference type="EMBL" id="BTPD01000011">
    <property type="protein sequence ID" value="GMQ30646.1"/>
    <property type="molecule type" value="Genomic_DNA"/>
</dbReference>
<proteinExistence type="predicted"/>
<evidence type="ECO:0000256" key="1">
    <source>
        <dbReference type="SAM" id="Phobius"/>
    </source>
</evidence>
<dbReference type="Proteomes" id="UP001338309">
    <property type="component" value="Unassembled WGS sequence"/>
</dbReference>
<dbReference type="InterPro" id="IPR012424">
    <property type="entry name" value="Conjugative_transposon_TraJ_C"/>
</dbReference>
<keyword evidence="4" id="KW-1185">Reference proteome</keyword>
<accession>A0ABQ6PSN2</accession>
<comment type="caution">
    <text evidence="3">The sequence shown here is derived from an EMBL/GenBank/DDBJ whole genome shotgun (WGS) entry which is preliminary data.</text>
</comment>
<evidence type="ECO:0000313" key="4">
    <source>
        <dbReference type="Proteomes" id="UP001338309"/>
    </source>
</evidence>
<reference evidence="3 4" key="1">
    <citation type="submission" date="2023-08" db="EMBL/GenBank/DDBJ databases">
        <title>Draft genome sequence of Algoriphagus confluentis.</title>
        <authorList>
            <person name="Takatani N."/>
            <person name="Hosokawa M."/>
            <person name="Sawabe T."/>
        </authorList>
    </citation>
    <scope>NUCLEOTIDE SEQUENCE [LARGE SCALE GENOMIC DNA]</scope>
    <source>
        <strain evidence="3 4">NBRC 111222</strain>
    </source>
</reference>
<keyword evidence="1" id="KW-0472">Membrane</keyword>
<dbReference type="RefSeq" id="WP_338225357.1">
    <property type="nucleotide sequence ID" value="NZ_BTPD01000011.1"/>
</dbReference>
<organism evidence="3 4">
    <name type="scientific">Algoriphagus confluentis</name>
    <dbReference type="NCBI Taxonomy" id="1697556"/>
    <lineage>
        <taxon>Bacteria</taxon>
        <taxon>Pseudomonadati</taxon>
        <taxon>Bacteroidota</taxon>
        <taxon>Cytophagia</taxon>
        <taxon>Cytophagales</taxon>
        <taxon>Cyclobacteriaceae</taxon>
        <taxon>Algoriphagus</taxon>
    </lineage>
</organism>
<dbReference type="Pfam" id="PF07863">
    <property type="entry name" value="CtnDOT_TraJ"/>
    <property type="match status" value="1"/>
</dbReference>
<name>A0ABQ6PSN2_9BACT</name>
<feature type="transmembrane region" description="Helical" evidence="1">
    <location>
        <begin position="266"/>
        <end position="285"/>
    </location>
</feature>
<keyword evidence="1" id="KW-0812">Transmembrane</keyword>
<protein>
    <submittedName>
        <fullName evidence="3">Conjugative transposon protein TraJ</fullName>
    </submittedName>
</protein>
<evidence type="ECO:0000259" key="2">
    <source>
        <dbReference type="Pfam" id="PF07863"/>
    </source>
</evidence>
<gene>
    <name evidence="3" type="primary">traJ</name>
    <name evidence="3" type="ORF">Aconfl_32890</name>
</gene>
<feature type="transmembrane region" description="Helical" evidence="1">
    <location>
        <begin position="232"/>
        <end position="254"/>
    </location>
</feature>
<feature type="transmembrane region" description="Helical" evidence="1">
    <location>
        <begin position="311"/>
        <end position="335"/>
    </location>
</feature>
<sequence length="362" mass="40539">MKTRSGIRGAWNRHPITKFLVLLLILSFSPHLLWAGDFAEFISDFNRIIAEVGGTISQDTVSLQVPAQVIASLGAVFFIGYRVWKHIANAEAVDFFPLFRPFVLAILIANFHWVTGLIAGICHPVVTATDHLREASQNSINQLIEAKKKAMKEGDFWNMYVGDTGSGDRDLWYEYANPGAGEENWLESIGNGVQFAMEKASFQLQLNIKSWMSEVLQVLYQAAGLAINVIRMFYLVVLGILGPISFGLAVFDGFQHTLVQWVARYVNVYFWLPVANVFGYIINVIQTKMLELDLSQIASEGRTFFSSTDTAFLIFLVIAIVGYTTVPSVANYIIYAGGKDSLLHKTSNILSQYPNQFQKMLR</sequence>
<feature type="domain" description="Conjugative transposon TraJ C-terminal" evidence="2">
    <location>
        <begin position="65"/>
        <end position="352"/>
    </location>
</feature>